<name>A0AAD7K0N2_9AGAR</name>
<evidence type="ECO:0000256" key="2">
    <source>
        <dbReference type="ARBA" id="ARBA00022598"/>
    </source>
</evidence>
<proteinExistence type="predicted"/>
<feature type="binding site" evidence="9">
    <location>
        <position position="394"/>
    </location>
    <ligand>
        <name>GMP</name>
        <dbReference type="ChEBI" id="CHEBI:58115"/>
    </ligand>
</feature>
<feature type="active site" description="GMP-histidine intermediate" evidence="8">
    <location>
        <position position="412"/>
    </location>
</feature>
<evidence type="ECO:0000256" key="5">
    <source>
        <dbReference type="ARBA" id="ARBA00023134"/>
    </source>
</evidence>
<accession>A0AAD7K0N2</accession>
<evidence type="ECO:0000256" key="7">
    <source>
        <dbReference type="ARBA" id="ARBA00047746"/>
    </source>
</evidence>
<feature type="binding site" evidence="10">
    <location>
        <position position="352"/>
    </location>
    <ligand>
        <name>Mn(2+)</name>
        <dbReference type="ChEBI" id="CHEBI:29035"/>
        <label>2</label>
    </ligand>
</feature>
<evidence type="ECO:0000313" key="11">
    <source>
        <dbReference type="EMBL" id="KAJ7774493.1"/>
    </source>
</evidence>
<evidence type="ECO:0000256" key="3">
    <source>
        <dbReference type="ARBA" id="ARBA00022723"/>
    </source>
</evidence>
<keyword evidence="12" id="KW-1185">Reference proteome</keyword>
<dbReference type="GO" id="GO:0005525">
    <property type="term" value="F:GTP binding"/>
    <property type="evidence" value="ECO:0007669"/>
    <property type="project" value="UniProtKB-KW"/>
</dbReference>
<organism evidence="11 12">
    <name type="scientific">Mycena maculata</name>
    <dbReference type="NCBI Taxonomy" id="230809"/>
    <lineage>
        <taxon>Eukaryota</taxon>
        <taxon>Fungi</taxon>
        <taxon>Dikarya</taxon>
        <taxon>Basidiomycota</taxon>
        <taxon>Agaricomycotina</taxon>
        <taxon>Agaricomycetes</taxon>
        <taxon>Agaricomycetidae</taxon>
        <taxon>Agaricales</taxon>
        <taxon>Marasmiineae</taxon>
        <taxon>Mycenaceae</taxon>
        <taxon>Mycena</taxon>
    </lineage>
</organism>
<reference evidence="11" key="1">
    <citation type="submission" date="2023-03" db="EMBL/GenBank/DDBJ databases">
        <title>Massive genome expansion in bonnet fungi (Mycena s.s.) driven by repeated elements and novel gene families across ecological guilds.</title>
        <authorList>
            <consortium name="Lawrence Berkeley National Laboratory"/>
            <person name="Harder C.B."/>
            <person name="Miyauchi S."/>
            <person name="Viragh M."/>
            <person name="Kuo A."/>
            <person name="Thoen E."/>
            <person name="Andreopoulos B."/>
            <person name="Lu D."/>
            <person name="Skrede I."/>
            <person name="Drula E."/>
            <person name="Henrissat B."/>
            <person name="Morin E."/>
            <person name="Kohler A."/>
            <person name="Barry K."/>
            <person name="LaButti K."/>
            <person name="Morin E."/>
            <person name="Salamov A."/>
            <person name="Lipzen A."/>
            <person name="Mereny Z."/>
            <person name="Hegedus B."/>
            <person name="Baldrian P."/>
            <person name="Stursova M."/>
            <person name="Weitz H."/>
            <person name="Taylor A."/>
            <person name="Grigoriev I.V."/>
            <person name="Nagy L.G."/>
            <person name="Martin F."/>
            <person name="Kauserud H."/>
        </authorList>
    </citation>
    <scope>NUCLEOTIDE SEQUENCE</scope>
    <source>
        <strain evidence="11">CBHHK188m</strain>
    </source>
</reference>
<keyword evidence="3 10" id="KW-0479">Metal-binding</keyword>
<comment type="cofactor">
    <cofactor evidence="10">
        <name>Mn(2+)</name>
        <dbReference type="ChEBI" id="CHEBI:29035"/>
    </cofactor>
    <text evidence="10">Binds 2 manganese ions per subunit.</text>
</comment>
<evidence type="ECO:0000256" key="8">
    <source>
        <dbReference type="PIRSR" id="PIRSR601233-1"/>
    </source>
</evidence>
<dbReference type="EC" id="6.5.1.8" evidence="1"/>
<evidence type="ECO:0000256" key="9">
    <source>
        <dbReference type="PIRSR" id="PIRSR601233-2"/>
    </source>
</evidence>
<keyword evidence="4 9" id="KW-0547">Nucleotide-binding</keyword>
<dbReference type="PANTHER" id="PTHR11118">
    <property type="entry name" value="RNA-SPLICING LIGASE RTCB HOMOLOG"/>
    <property type="match status" value="1"/>
</dbReference>
<dbReference type="Pfam" id="PF01139">
    <property type="entry name" value="RtcB"/>
    <property type="match status" value="2"/>
</dbReference>
<evidence type="ECO:0000256" key="1">
    <source>
        <dbReference type="ARBA" id="ARBA00012726"/>
    </source>
</evidence>
<evidence type="ECO:0000256" key="4">
    <source>
        <dbReference type="ARBA" id="ARBA00022741"/>
    </source>
</evidence>
<comment type="caution">
    <text evidence="11">The sequence shown here is derived from an EMBL/GenBank/DDBJ whole genome shotgun (WGS) entry which is preliminary data.</text>
</comment>
<feature type="binding site" evidence="9">
    <location>
        <begin position="412"/>
        <end position="415"/>
    </location>
    <ligand>
        <name>GMP</name>
        <dbReference type="ChEBI" id="CHEBI:58115"/>
    </ligand>
</feature>
<dbReference type="NCBIfam" id="TIGR03073">
    <property type="entry name" value="release_rtcB"/>
    <property type="match status" value="1"/>
</dbReference>
<feature type="binding site" evidence="9">
    <location>
        <begin position="352"/>
        <end position="353"/>
    </location>
    <ligand>
        <name>GMP</name>
        <dbReference type="ChEBI" id="CHEBI:58115"/>
    </ligand>
</feature>
<dbReference type="Gene3D" id="3.90.1860.10">
    <property type="entry name" value="tRNA-splicing ligase RtcB"/>
    <property type="match status" value="2"/>
</dbReference>
<dbReference type="AlphaFoldDB" id="A0AAD7K0N2"/>
<evidence type="ECO:0000313" key="12">
    <source>
        <dbReference type="Proteomes" id="UP001215280"/>
    </source>
</evidence>
<evidence type="ECO:0000256" key="10">
    <source>
        <dbReference type="PIRSR" id="PIRSR601233-3"/>
    </source>
</evidence>
<keyword evidence="6 10" id="KW-0464">Manganese</keyword>
<dbReference type="Proteomes" id="UP001215280">
    <property type="component" value="Unassembled WGS sequence"/>
</dbReference>
<comment type="catalytic activity">
    <reaction evidence="7">
        <text>a 3'-end 3'-phospho-ribonucleotide-RNA + a 5'-end dephospho-ribonucleoside-RNA + GTP = a ribonucleotidyl-ribonucleotide-RNA + GMP + diphosphate</text>
        <dbReference type="Rhea" id="RHEA:68076"/>
        <dbReference type="Rhea" id="RHEA-COMP:10463"/>
        <dbReference type="Rhea" id="RHEA-COMP:13936"/>
        <dbReference type="Rhea" id="RHEA-COMP:17355"/>
        <dbReference type="ChEBI" id="CHEBI:33019"/>
        <dbReference type="ChEBI" id="CHEBI:37565"/>
        <dbReference type="ChEBI" id="CHEBI:58115"/>
        <dbReference type="ChEBI" id="CHEBI:83062"/>
        <dbReference type="ChEBI" id="CHEBI:138284"/>
        <dbReference type="ChEBI" id="CHEBI:173118"/>
        <dbReference type="EC" id="6.5.1.8"/>
    </reaction>
</comment>
<feature type="binding site" evidence="10">
    <location>
        <position position="272"/>
    </location>
    <ligand>
        <name>Mn(2+)</name>
        <dbReference type="ChEBI" id="CHEBI:29035"/>
        <label>2</label>
    </ligand>
</feature>
<evidence type="ECO:0000256" key="6">
    <source>
        <dbReference type="ARBA" id="ARBA00023211"/>
    </source>
</evidence>
<dbReference type="GO" id="GO:0006396">
    <property type="term" value="P:RNA processing"/>
    <property type="evidence" value="ECO:0007669"/>
    <property type="project" value="InterPro"/>
</dbReference>
<dbReference type="GO" id="GO:0170057">
    <property type="term" value="F:RNA ligase (GTP) activity"/>
    <property type="evidence" value="ECO:0007669"/>
    <property type="project" value="UniProtKB-EC"/>
</dbReference>
<keyword evidence="5 9" id="KW-0342">GTP-binding</keyword>
<dbReference type="SUPFAM" id="SSF103365">
    <property type="entry name" value="Hypothetical protein PH1602"/>
    <property type="match status" value="1"/>
</dbReference>
<feature type="binding site" evidence="9">
    <location>
        <begin position="240"/>
        <end position="244"/>
    </location>
    <ligand>
        <name>GMP</name>
        <dbReference type="ChEBI" id="CHEBI:58115"/>
    </ligand>
</feature>
<gene>
    <name evidence="11" type="ORF">DFH07DRAFT_101162</name>
</gene>
<feature type="binding site" evidence="10">
    <location>
        <position position="241"/>
    </location>
    <ligand>
        <name>Mn(2+)</name>
        <dbReference type="ChEBI" id="CHEBI:29035"/>
        <label>1</label>
    </ligand>
</feature>
<dbReference type="InterPro" id="IPR036025">
    <property type="entry name" value="RtcB-like_sf"/>
</dbReference>
<dbReference type="GO" id="GO:0003972">
    <property type="term" value="F:RNA ligase (ATP) activity"/>
    <property type="evidence" value="ECO:0007669"/>
    <property type="project" value="TreeGrafter"/>
</dbReference>
<dbReference type="EMBL" id="JARJLG010000015">
    <property type="protein sequence ID" value="KAJ7774493.1"/>
    <property type="molecule type" value="Genomic_DNA"/>
</dbReference>
<feature type="binding site" evidence="9">
    <location>
        <position position="488"/>
    </location>
    <ligand>
        <name>GMP</name>
        <dbReference type="ChEBI" id="CHEBI:58115"/>
    </ligand>
</feature>
<dbReference type="PANTHER" id="PTHR11118:SF1">
    <property type="entry name" value="RNA-SPLICING LIGASE RTCB HOMOLOG"/>
    <property type="match status" value="1"/>
</dbReference>
<dbReference type="GO" id="GO:0046872">
    <property type="term" value="F:metal ion binding"/>
    <property type="evidence" value="ECO:0007669"/>
    <property type="project" value="UniProtKB-KW"/>
</dbReference>
<keyword evidence="2" id="KW-0436">Ligase</keyword>
<sequence>MPSRVVTVTLNYNQSKKFALLLLPSSQPDHDRDTILREARNKFRVKVSSVFLPGGITLSEGERLPQLVSQIWVAKGEPYAGPPGGADESSASFDAELVLIRCVLSAPVMWRWTIIMGLSGKSYLDDKAIEQLKLVGRLPGVLRVVGLPDLHPGSRFPIGCAIAAEGIWPALIGSDVGCGIALYELSARPKSTLNPTKLALALRGLEEPWAGDVSAWLSNYGITRVSAFDAGSLGTVGAGNHFAEICTVERIVDETVAVQLGVLADGLYLLVHTGSRGLGAFILSAETATNSNPYIEPESPHLPEYLNEHDYAVCWAVANRDLVAHRIQQCIMPSTPEGGPRLRLSKILDVTHNSVTKHALSIGDTTRDLWVHRKGAAPADQGIAPCPGSRGDFSWLLQPTGDGQNNARSLAHGAGRRYGRNVLHTGSKINKASLTNTDLGSVVICEDPDLLIEEQPEAYKDVACVVEDMEDNGICKGVVVLRPVVTYKVRRER</sequence>
<protein>
    <recommendedName>
        <fullName evidence="1">3'-phosphate/5'-hydroxy nucleic acid ligase</fullName>
        <ecNumber evidence="1">6.5.1.8</ecNumber>
    </recommendedName>
</protein>
<dbReference type="InterPro" id="IPR001233">
    <property type="entry name" value="RtcB"/>
</dbReference>
<dbReference type="InterPro" id="IPR017510">
    <property type="entry name" value="RtcB2"/>
</dbReference>